<dbReference type="PANTHER" id="PTHR10443:SF12">
    <property type="entry name" value="DIPEPTIDASE"/>
    <property type="match status" value="1"/>
</dbReference>
<dbReference type="Pfam" id="PF01244">
    <property type="entry name" value="Peptidase_M19"/>
    <property type="match status" value="1"/>
</dbReference>
<keyword evidence="2" id="KW-1185">Reference proteome</keyword>
<dbReference type="Gene3D" id="3.20.20.140">
    <property type="entry name" value="Metal-dependent hydrolases"/>
    <property type="match status" value="1"/>
</dbReference>
<proteinExistence type="predicted"/>
<dbReference type="EMBL" id="JAFMPT010000013">
    <property type="protein sequence ID" value="MCC1484963.1"/>
    <property type="molecule type" value="Genomic_DNA"/>
</dbReference>
<reference evidence="2" key="1">
    <citation type="submission" date="2021-03" db="EMBL/GenBank/DDBJ databases">
        <title>Genome of Cognatishimia sp. F0-27.</title>
        <authorList>
            <person name="Ping X."/>
        </authorList>
    </citation>
    <scope>NUCLEOTIDE SEQUENCE [LARGE SCALE GENOMIC DNA]</scope>
    <source>
        <strain evidence="2">E313</strain>
    </source>
</reference>
<dbReference type="SUPFAM" id="SSF51556">
    <property type="entry name" value="Metallo-dependent hydrolases"/>
    <property type="match status" value="1"/>
</dbReference>
<dbReference type="PANTHER" id="PTHR10443">
    <property type="entry name" value="MICROSOMAL DIPEPTIDASE"/>
    <property type="match status" value="1"/>
</dbReference>
<accession>A0ABS8EP85</accession>
<evidence type="ECO:0000313" key="1">
    <source>
        <dbReference type="EMBL" id="MCC1484963.1"/>
    </source>
</evidence>
<dbReference type="InterPro" id="IPR032466">
    <property type="entry name" value="Metal_Hydrolase"/>
</dbReference>
<dbReference type="PROSITE" id="PS51365">
    <property type="entry name" value="RENAL_DIPEPTIDASE_2"/>
    <property type="match status" value="1"/>
</dbReference>
<sequence>MAIKRRDFIKKASIGALFPMQILNSFASDSHQSNFLYNNLKSKLFKSDIDKLYNEAIVFDGIVITRGWNEDSFKALEKTGYTGFNASIGSGSLESVLQQLKEWQERITDNQDKLILAKSAEDFITAKQEKKTAIFLGFQNTNMIGTSIQNINKLYDAGTRWLQLTYNERNLIGDGCTERTNVGLSDFGLEAVSQMNELGMIIDLSHCGRQTTNEAIQFSKTGVSFNHSMCEHLHKNHPRAKTDEQIKAMADKGGIIGIISLGYMIGPNLGTDTTLETYVDHIDHAVKVAGIDHVGLAADFAIQGLKATGATRENWYVPRLTRFKPSYKVQWPPWIPELDTTDRYRYVARLLDKRGYNSTDIEKILGRNWLRFYRETLKP</sequence>
<name>A0ABS8EP85_9FLAO</name>
<comment type="caution">
    <text evidence="1">The sequence shown here is derived from an EMBL/GenBank/DDBJ whole genome shotgun (WGS) entry which is preliminary data.</text>
</comment>
<dbReference type="InterPro" id="IPR008257">
    <property type="entry name" value="Pept_M19"/>
</dbReference>
<dbReference type="RefSeq" id="WP_227477456.1">
    <property type="nucleotide sequence ID" value="NZ_JAFMPT010000013.1"/>
</dbReference>
<gene>
    <name evidence="1" type="ORF">J1C55_10200</name>
</gene>
<evidence type="ECO:0000313" key="2">
    <source>
        <dbReference type="Proteomes" id="UP000778797"/>
    </source>
</evidence>
<reference evidence="2" key="2">
    <citation type="submission" date="2023-07" db="EMBL/GenBank/DDBJ databases">
        <title>Genome of Winogradskyella sp. E313.</title>
        <authorList>
            <person name="Zhou Y."/>
        </authorList>
    </citation>
    <scope>NUCLEOTIDE SEQUENCE [LARGE SCALE GENOMIC DNA]</scope>
    <source>
        <strain evidence="2">E313</strain>
    </source>
</reference>
<protein>
    <submittedName>
        <fullName evidence="1">Membrane dipeptidase</fullName>
    </submittedName>
</protein>
<dbReference type="Proteomes" id="UP000778797">
    <property type="component" value="Unassembled WGS sequence"/>
</dbReference>
<organism evidence="1 2">
    <name type="scientific">Winogradskyella immobilis</name>
    <dbReference type="NCBI Taxonomy" id="2816852"/>
    <lineage>
        <taxon>Bacteria</taxon>
        <taxon>Pseudomonadati</taxon>
        <taxon>Bacteroidota</taxon>
        <taxon>Flavobacteriia</taxon>
        <taxon>Flavobacteriales</taxon>
        <taxon>Flavobacteriaceae</taxon>
        <taxon>Winogradskyella</taxon>
    </lineage>
</organism>